<accession>A0A9X6ZHX0</accession>
<sequence>MARKQKDKIVRVQFAKENVMMFGNSYKPWEMQFEEYLQILRQHNELTSVEQVSVSVSDNAWVSWGGLKWCPEENMQHQFKREGCQSNEENNPNPRNYNEMQFYSDVTVAEKVNKLIKKYKKK</sequence>
<name>A0A9X6ZHX0_BACCE</name>
<evidence type="ECO:0000313" key="2">
    <source>
        <dbReference type="Proteomes" id="UP000220210"/>
    </source>
</evidence>
<reference evidence="1 2" key="1">
    <citation type="submission" date="2017-09" db="EMBL/GenBank/DDBJ databases">
        <title>Large-scale bioinformatics analysis of Bacillus genomes uncovers conserved roles of natural products in bacterial physiology.</title>
        <authorList>
            <consortium name="Agbiome Team Llc"/>
            <person name="Bleich R.M."/>
            <person name="Kirk G.J."/>
            <person name="Santa Maria K.C."/>
            <person name="Allen S.E."/>
            <person name="Farag S."/>
            <person name="Shank E.A."/>
            <person name="Bowers A."/>
        </authorList>
    </citation>
    <scope>NUCLEOTIDE SEQUENCE [LARGE SCALE GENOMIC DNA]</scope>
    <source>
        <strain evidence="1 2">AFS020204</strain>
    </source>
</reference>
<comment type="caution">
    <text evidence="1">The sequence shown here is derived from an EMBL/GenBank/DDBJ whole genome shotgun (WGS) entry which is preliminary data.</text>
</comment>
<dbReference type="Proteomes" id="UP000220210">
    <property type="component" value="Unassembled WGS sequence"/>
</dbReference>
<protein>
    <submittedName>
        <fullName evidence="1">Spore protein H</fullName>
    </submittedName>
</protein>
<dbReference type="RefSeq" id="WP_098434204.1">
    <property type="nucleotide sequence ID" value="NZ_NTSO01000002.1"/>
</dbReference>
<organism evidence="1 2">
    <name type="scientific">Bacillus cereus</name>
    <dbReference type="NCBI Taxonomy" id="1396"/>
    <lineage>
        <taxon>Bacteria</taxon>
        <taxon>Bacillati</taxon>
        <taxon>Bacillota</taxon>
        <taxon>Bacilli</taxon>
        <taxon>Bacillales</taxon>
        <taxon>Bacillaceae</taxon>
        <taxon>Bacillus</taxon>
        <taxon>Bacillus cereus group</taxon>
    </lineage>
</organism>
<gene>
    <name evidence="1" type="ORF">CN357_04850</name>
</gene>
<dbReference type="AlphaFoldDB" id="A0A9X6ZHX0"/>
<proteinExistence type="predicted"/>
<evidence type="ECO:0000313" key="1">
    <source>
        <dbReference type="EMBL" id="PFF52020.1"/>
    </source>
</evidence>
<dbReference type="EMBL" id="NTSO01000002">
    <property type="protein sequence ID" value="PFF52020.1"/>
    <property type="molecule type" value="Genomic_DNA"/>
</dbReference>